<dbReference type="InterPro" id="IPR036388">
    <property type="entry name" value="WH-like_DNA-bd_sf"/>
</dbReference>
<evidence type="ECO:0000313" key="6">
    <source>
        <dbReference type="EMBL" id="EEG92396.1"/>
    </source>
</evidence>
<reference evidence="6 7" key="1">
    <citation type="submission" date="2009-02" db="EMBL/GenBank/DDBJ databases">
        <authorList>
            <person name="Fulton L."/>
            <person name="Clifton S."/>
            <person name="Fulton B."/>
            <person name="Xu J."/>
            <person name="Minx P."/>
            <person name="Pepin K.H."/>
            <person name="Johnson M."/>
            <person name="Bhonagiri V."/>
            <person name="Nash W.E."/>
            <person name="Mardis E.R."/>
            <person name="Wilson R.K."/>
        </authorList>
    </citation>
    <scope>NUCLEOTIDE SEQUENCE [LARGE SCALE GENOMIC DNA]</scope>
    <source>
        <strain evidence="6 7">DSM 16841</strain>
    </source>
</reference>
<evidence type="ECO:0000313" key="7">
    <source>
        <dbReference type="Proteomes" id="UP000003561"/>
    </source>
</evidence>
<dbReference type="InterPro" id="IPR022689">
    <property type="entry name" value="Iron_dep_repressor"/>
</dbReference>
<dbReference type="EMBL" id="ACFY01000154">
    <property type="protein sequence ID" value="EEG92396.1"/>
    <property type="molecule type" value="Genomic_DNA"/>
</dbReference>
<dbReference type="eggNOG" id="COG1321">
    <property type="taxonomic scope" value="Bacteria"/>
</dbReference>
<name>C0FY62_9FIRM</name>
<evidence type="ECO:0000256" key="2">
    <source>
        <dbReference type="ARBA" id="ARBA00023015"/>
    </source>
</evidence>
<dbReference type="GO" id="GO:0003700">
    <property type="term" value="F:DNA-binding transcription factor activity"/>
    <property type="evidence" value="ECO:0007669"/>
    <property type="project" value="InterPro"/>
</dbReference>
<dbReference type="GO" id="GO:0003677">
    <property type="term" value="F:DNA binding"/>
    <property type="evidence" value="ECO:0007669"/>
    <property type="project" value="UniProtKB-KW"/>
</dbReference>
<evidence type="ECO:0000256" key="1">
    <source>
        <dbReference type="ARBA" id="ARBA00007871"/>
    </source>
</evidence>
<dbReference type="AlphaFoldDB" id="C0FY62"/>
<dbReference type="GO" id="GO:0046983">
    <property type="term" value="F:protein dimerization activity"/>
    <property type="evidence" value="ECO:0007669"/>
    <property type="project" value="InterPro"/>
</dbReference>
<keyword evidence="4" id="KW-0804">Transcription</keyword>
<dbReference type="PROSITE" id="PS50944">
    <property type="entry name" value="HTH_DTXR"/>
    <property type="match status" value="1"/>
</dbReference>
<evidence type="ECO:0000259" key="5">
    <source>
        <dbReference type="PROSITE" id="PS50944"/>
    </source>
</evidence>
<proteinExistence type="inferred from homology"/>
<sequence>MIILYTFIKESYIDKYRSFVGGIIFMVMNESVENYLETILVLNHRLGNVRSIDIANEMNFKKPSVSVAMKNLRENGFITVSPEGYIHLTESGREVAEKIYERHTTLSSWLVMLGVDPRIAAEDACKIEHDVSAESFEAIKRHINSVSK</sequence>
<dbReference type="InterPro" id="IPR050536">
    <property type="entry name" value="DtxR_MntR_Metal-Reg"/>
</dbReference>
<gene>
    <name evidence="6" type="ORF">ROSEINA2194_03701</name>
</gene>
<dbReference type="GO" id="GO:0046914">
    <property type="term" value="F:transition metal ion binding"/>
    <property type="evidence" value="ECO:0007669"/>
    <property type="project" value="InterPro"/>
</dbReference>
<dbReference type="SMART" id="SM00529">
    <property type="entry name" value="HTH_DTXR"/>
    <property type="match status" value="1"/>
</dbReference>
<keyword evidence="3" id="KW-0238">DNA-binding</keyword>
<dbReference type="Pfam" id="PF02742">
    <property type="entry name" value="Fe_dep_repr_C"/>
    <property type="match status" value="1"/>
</dbReference>
<dbReference type="InterPro" id="IPR036421">
    <property type="entry name" value="Fe_dep_repressor_sf"/>
</dbReference>
<keyword evidence="2" id="KW-0805">Transcription regulation</keyword>
<dbReference type="InterPro" id="IPR022687">
    <property type="entry name" value="HTH_DTXR"/>
</dbReference>
<feature type="domain" description="HTH dtxR-type" evidence="5">
    <location>
        <begin position="28"/>
        <end position="89"/>
    </location>
</feature>
<organism evidence="6 7">
    <name type="scientific">Roseburia inulinivorans DSM 16841</name>
    <dbReference type="NCBI Taxonomy" id="622312"/>
    <lineage>
        <taxon>Bacteria</taxon>
        <taxon>Bacillati</taxon>
        <taxon>Bacillota</taxon>
        <taxon>Clostridia</taxon>
        <taxon>Lachnospirales</taxon>
        <taxon>Lachnospiraceae</taxon>
        <taxon>Roseburia</taxon>
    </lineage>
</organism>
<accession>C0FY62</accession>
<evidence type="ECO:0000256" key="4">
    <source>
        <dbReference type="ARBA" id="ARBA00023163"/>
    </source>
</evidence>
<dbReference type="Proteomes" id="UP000003561">
    <property type="component" value="Unassembled WGS sequence"/>
</dbReference>
<dbReference type="SUPFAM" id="SSF47979">
    <property type="entry name" value="Iron-dependent repressor protein, dimerization domain"/>
    <property type="match status" value="1"/>
</dbReference>
<dbReference type="Gene3D" id="1.10.10.10">
    <property type="entry name" value="Winged helix-like DNA-binding domain superfamily/Winged helix DNA-binding domain"/>
    <property type="match status" value="1"/>
</dbReference>
<dbReference type="PANTHER" id="PTHR33238:SF7">
    <property type="entry name" value="IRON-DEPENDENT TRANSCRIPTIONAL REGULATOR"/>
    <property type="match status" value="1"/>
</dbReference>
<dbReference type="InterPro" id="IPR036390">
    <property type="entry name" value="WH_DNA-bd_sf"/>
</dbReference>
<evidence type="ECO:0000256" key="3">
    <source>
        <dbReference type="ARBA" id="ARBA00023125"/>
    </source>
</evidence>
<reference evidence="6 7" key="2">
    <citation type="submission" date="2009-03" db="EMBL/GenBank/DDBJ databases">
        <title>Draft genome sequence of Roseburia inulinivorans (DSM 16841).</title>
        <authorList>
            <person name="Sudarsanam P."/>
            <person name="Ley R."/>
            <person name="Guruge J."/>
            <person name="Turnbaugh P.J."/>
            <person name="Mahowald M."/>
            <person name="Liep D."/>
            <person name="Gordon J."/>
        </authorList>
    </citation>
    <scope>NUCLEOTIDE SEQUENCE [LARGE SCALE GENOMIC DNA]</scope>
    <source>
        <strain evidence="6 7">DSM 16841</strain>
    </source>
</reference>
<dbReference type="InterPro" id="IPR001367">
    <property type="entry name" value="Fe_dep_repressor"/>
</dbReference>
<comment type="caution">
    <text evidence="6">The sequence shown here is derived from an EMBL/GenBank/DDBJ whole genome shotgun (WGS) entry which is preliminary data.</text>
</comment>
<dbReference type="Pfam" id="PF01325">
    <property type="entry name" value="Fe_dep_repress"/>
    <property type="match status" value="1"/>
</dbReference>
<dbReference type="Gene3D" id="1.10.60.10">
    <property type="entry name" value="Iron dependent repressor, metal binding and dimerisation domain"/>
    <property type="match status" value="1"/>
</dbReference>
<dbReference type="PANTHER" id="PTHR33238">
    <property type="entry name" value="IRON (METAL) DEPENDENT REPRESSOR, DTXR FAMILY"/>
    <property type="match status" value="1"/>
</dbReference>
<protein>
    <submittedName>
        <fullName evidence="6">Iron dependent repressor DNA binding domain protein</fullName>
    </submittedName>
</protein>
<dbReference type="SUPFAM" id="SSF46785">
    <property type="entry name" value="Winged helix' DNA-binding domain"/>
    <property type="match status" value="1"/>
</dbReference>
<comment type="similarity">
    <text evidence="1">Belongs to the DtxR/MntR family.</text>
</comment>